<dbReference type="InterPro" id="IPR005644">
    <property type="entry name" value="NolW-like"/>
</dbReference>
<evidence type="ECO:0000256" key="3">
    <source>
        <dbReference type="ARBA" id="ARBA00023136"/>
    </source>
</evidence>
<feature type="domain" description="NolW-like" evidence="8">
    <location>
        <begin position="3"/>
        <end position="120"/>
    </location>
</feature>
<dbReference type="PANTHER" id="PTHR30332">
    <property type="entry name" value="PROBABLE GENERAL SECRETION PATHWAY PROTEIN D"/>
    <property type="match status" value="1"/>
</dbReference>
<proteinExistence type="inferred from homology"/>
<dbReference type="RefSeq" id="WP_377030847.1">
    <property type="nucleotide sequence ID" value="NZ_JBHOMY010000081.1"/>
</dbReference>
<dbReference type="Proteomes" id="UP001593940">
    <property type="component" value="Unassembled WGS sequence"/>
</dbReference>
<organism evidence="9 10">
    <name type="scientific">Microvirga arabica</name>
    <dbReference type="NCBI Taxonomy" id="1128671"/>
    <lineage>
        <taxon>Bacteria</taxon>
        <taxon>Pseudomonadati</taxon>
        <taxon>Pseudomonadota</taxon>
        <taxon>Alphaproteobacteria</taxon>
        <taxon>Hyphomicrobiales</taxon>
        <taxon>Methylobacteriaceae</taxon>
        <taxon>Microvirga</taxon>
    </lineage>
</organism>
<gene>
    <name evidence="9" type="ORF">ACETIH_20810</name>
</gene>
<dbReference type="InterPro" id="IPR050810">
    <property type="entry name" value="Bact_Secretion_Sys_Channel"/>
</dbReference>
<evidence type="ECO:0000256" key="1">
    <source>
        <dbReference type="ARBA" id="ARBA00004370"/>
    </source>
</evidence>
<dbReference type="InterPro" id="IPR001775">
    <property type="entry name" value="GspD/PilQ"/>
</dbReference>
<evidence type="ECO:0000313" key="9">
    <source>
        <dbReference type="EMBL" id="MFC1459098.1"/>
    </source>
</evidence>
<evidence type="ECO:0000256" key="2">
    <source>
        <dbReference type="ARBA" id="ARBA00022729"/>
    </source>
</evidence>
<evidence type="ECO:0000256" key="5">
    <source>
        <dbReference type="RuleBase" id="RU004004"/>
    </source>
</evidence>
<feature type="region of interest" description="Disordered" evidence="6">
    <location>
        <begin position="40"/>
        <end position="59"/>
    </location>
</feature>
<accession>A0ABV6YCX3</accession>
<dbReference type="PRINTS" id="PR00811">
    <property type="entry name" value="BCTERIALGSPD"/>
</dbReference>
<comment type="caution">
    <text evidence="9">The sequence shown here is derived from an EMBL/GenBank/DDBJ whole genome shotgun (WGS) entry which is preliminary data.</text>
</comment>
<protein>
    <submittedName>
        <fullName evidence="9">Type II secretion system protein GspD</fullName>
    </submittedName>
</protein>
<keyword evidence="2" id="KW-0732">Signal</keyword>
<dbReference type="Gene3D" id="3.30.1370.120">
    <property type="match status" value="1"/>
</dbReference>
<evidence type="ECO:0000313" key="10">
    <source>
        <dbReference type="Proteomes" id="UP001593940"/>
    </source>
</evidence>
<evidence type="ECO:0000259" key="8">
    <source>
        <dbReference type="Pfam" id="PF03958"/>
    </source>
</evidence>
<keyword evidence="10" id="KW-1185">Reference proteome</keyword>
<reference evidence="9 10" key="1">
    <citation type="submission" date="2024-09" db="EMBL/GenBank/DDBJ databases">
        <title>Nodulacao em especies de Leguminosae Basais da Amazonia e Caracterizacao dos Rizobios e Bacterias Associadas aos Nodulos.</title>
        <authorList>
            <person name="Jambeiro I.C.A."/>
            <person name="Lopes I.S."/>
            <person name="Aguiar E.R.G.R."/>
            <person name="Santos A.F.J."/>
            <person name="Dos Santos J.M.F."/>
            <person name="Gross E."/>
        </authorList>
    </citation>
    <scope>NUCLEOTIDE SEQUENCE [LARGE SCALE GENOMIC DNA]</scope>
    <source>
        <strain evidence="9 10">BRUESC1165</strain>
    </source>
</reference>
<dbReference type="EMBL" id="JBHOMY010000081">
    <property type="protein sequence ID" value="MFC1459098.1"/>
    <property type="molecule type" value="Genomic_DNA"/>
</dbReference>
<comment type="subcellular location">
    <subcellularLocation>
        <location evidence="5">Cell outer membrane</location>
    </subcellularLocation>
    <subcellularLocation>
        <location evidence="1">Membrane</location>
    </subcellularLocation>
</comment>
<sequence>MNRRANEIAEVLNGMLGTQTGSKQLKLEGSATTPALTPVSMQSVSGETPAPSSLPAMASEALPERSADNRQEINPNGTQLREAVQIKADTATNSLVVIAKPEDYRLVEAAIRRLDVLPTQVLIEATIVEVSLNDKLKHGVRWFFQYGNHGVSLDDGSTAKSNDLPGFNYTFKVGSGRVVLNALESITDIEVISSPALTVLDNQTANLKVGDQVPVATRSARSVVNPDAPVVNDIEMKDTGIILSVTPRVNSSGLVMLDISQESSDVVQNETSAIDSPTIRQRKINSSVAAQSGTEIVLGGLISTRRTKGKAGVPILKNIPLLGTAFTNDAVNDQGRTELLIIIRPTVIGSRLDVHNITQEIKARMQGVSGALYGRL</sequence>
<dbReference type="Pfam" id="PF03958">
    <property type="entry name" value="Secretin_N"/>
    <property type="match status" value="1"/>
</dbReference>
<evidence type="ECO:0000256" key="4">
    <source>
        <dbReference type="RuleBase" id="RU004003"/>
    </source>
</evidence>
<evidence type="ECO:0000256" key="6">
    <source>
        <dbReference type="SAM" id="MobiDB-lite"/>
    </source>
</evidence>
<dbReference type="InterPro" id="IPR004846">
    <property type="entry name" value="T2SS/T3SS_dom"/>
</dbReference>
<comment type="similarity">
    <text evidence="4">Belongs to the bacterial secretin family.</text>
</comment>
<dbReference type="InterPro" id="IPR038591">
    <property type="entry name" value="NolW-like_sf"/>
</dbReference>
<dbReference type="PANTHER" id="PTHR30332:SF25">
    <property type="entry name" value="SECRETIN XPSD"/>
    <property type="match status" value="1"/>
</dbReference>
<evidence type="ECO:0000259" key="7">
    <source>
        <dbReference type="Pfam" id="PF00263"/>
    </source>
</evidence>
<feature type="domain" description="Type II/III secretion system secretin-like" evidence="7">
    <location>
        <begin position="182"/>
        <end position="348"/>
    </location>
</feature>
<keyword evidence="5" id="KW-0813">Transport</keyword>
<name>A0ABV6YCX3_9HYPH</name>
<dbReference type="Pfam" id="PF00263">
    <property type="entry name" value="Secretin"/>
    <property type="match status" value="1"/>
</dbReference>
<keyword evidence="3" id="KW-0472">Membrane</keyword>